<dbReference type="EMBL" id="BMLB01000002">
    <property type="protein sequence ID" value="GGK63720.1"/>
    <property type="molecule type" value="Genomic_DNA"/>
</dbReference>
<dbReference type="Proteomes" id="UP000662111">
    <property type="component" value="Unassembled WGS sequence"/>
</dbReference>
<organism evidence="3 4">
    <name type="scientific">Ornithinimicrobium pekingense</name>
    <dbReference type="NCBI Taxonomy" id="384677"/>
    <lineage>
        <taxon>Bacteria</taxon>
        <taxon>Bacillati</taxon>
        <taxon>Actinomycetota</taxon>
        <taxon>Actinomycetes</taxon>
        <taxon>Micrococcales</taxon>
        <taxon>Ornithinimicrobiaceae</taxon>
        <taxon>Ornithinimicrobium</taxon>
    </lineage>
</organism>
<reference evidence="4" key="1">
    <citation type="journal article" date="2019" name="Int. J. Syst. Evol. Microbiol.">
        <title>The Global Catalogue of Microorganisms (GCM) 10K type strain sequencing project: providing services to taxonomists for standard genome sequencing and annotation.</title>
        <authorList>
            <consortium name="The Broad Institute Genomics Platform"/>
            <consortium name="The Broad Institute Genome Sequencing Center for Infectious Disease"/>
            <person name="Wu L."/>
            <person name="Ma J."/>
        </authorList>
    </citation>
    <scope>NUCLEOTIDE SEQUENCE [LARGE SCALE GENOMIC DNA]</scope>
    <source>
        <strain evidence="4">CGMCC 1.5362</strain>
    </source>
</reference>
<evidence type="ECO:0000313" key="3">
    <source>
        <dbReference type="EMBL" id="GGK63720.1"/>
    </source>
</evidence>
<keyword evidence="2" id="KW-1133">Transmembrane helix</keyword>
<keyword evidence="2" id="KW-0472">Membrane</keyword>
<evidence type="ECO:0000256" key="2">
    <source>
        <dbReference type="SAM" id="Phobius"/>
    </source>
</evidence>
<evidence type="ECO:0000313" key="4">
    <source>
        <dbReference type="Proteomes" id="UP000662111"/>
    </source>
</evidence>
<feature type="compositionally biased region" description="Basic and acidic residues" evidence="1">
    <location>
        <begin position="74"/>
        <end position="102"/>
    </location>
</feature>
<comment type="caution">
    <text evidence="3">The sequence shown here is derived from an EMBL/GenBank/DDBJ whole genome shotgun (WGS) entry which is preliminary data.</text>
</comment>
<feature type="compositionally biased region" description="Basic and acidic residues" evidence="1">
    <location>
        <begin position="35"/>
        <end position="61"/>
    </location>
</feature>
<name>A0ABQ2F5G2_9MICO</name>
<dbReference type="RefSeq" id="WP_022920481.1">
    <property type="nucleotide sequence ID" value="NZ_BMLB01000002.1"/>
</dbReference>
<accession>A0ABQ2F5G2</accession>
<sequence>MMRNGWGAGMGWMRVLWPVVIIATVAVVALVVRSGTDRTRPRGPVDHPRGPVDHPPAHEPDGPTAAAGGSAARRILDEDYARGEIDEEQYRTRRRRLEEPDA</sequence>
<evidence type="ECO:0008006" key="5">
    <source>
        <dbReference type="Google" id="ProtNLM"/>
    </source>
</evidence>
<keyword evidence="2" id="KW-0812">Transmembrane</keyword>
<gene>
    <name evidence="3" type="ORF">GCM10011509_10160</name>
</gene>
<evidence type="ECO:0000256" key="1">
    <source>
        <dbReference type="SAM" id="MobiDB-lite"/>
    </source>
</evidence>
<protein>
    <recommendedName>
        <fullName evidence="5">SHOCT domain-containing protein</fullName>
    </recommendedName>
</protein>
<feature type="region of interest" description="Disordered" evidence="1">
    <location>
        <begin position="34"/>
        <end position="102"/>
    </location>
</feature>
<proteinExistence type="predicted"/>
<feature type="transmembrane region" description="Helical" evidence="2">
    <location>
        <begin position="12"/>
        <end position="32"/>
    </location>
</feature>
<keyword evidence="4" id="KW-1185">Reference proteome</keyword>